<sequence>MFLIQEFLKFLDVQEVLITNFPIKPSQKEGRSSLDVNEDRGLELQVTTELGRTIYCCQETVALQVQRSLQPSQKSLINRLAHVATDIVLVMRLFRTAVLKREQCSKLEALPQDANSYAILGDKFVDWRQVAPKA</sequence>
<dbReference type="Proteomes" id="UP000499080">
    <property type="component" value="Unassembled WGS sequence"/>
</dbReference>
<reference evidence="1 2" key="1">
    <citation type="journal article" date="2019" name="Sci. Rep.">
        <title>Orb-weaving spider Araneus ventricosus genome elucidates the spidroin gene catalogue.</title>
        <authorList>
            <person name="Kono N."/>
            <person name="Nakamura H."/>
            <person name="Ohtoshi R."/>
            <person name="Moran D.A.P."/>
            <person name="Shinohara A."/>
            <person name="Yoshida Y."/>
            <person name="Fujiwara M."/>
            <person name="Mori M."/>
            <person name="Tomita M."/>
            <person name="Arakawa K."/>
        </authorList>
    </citation>
    <scope>NUCLEOTIDE SEQUENCE [LARGE SCALE GENOMIC DNA]</scope>
</reference>
<gene>
    <name evidence="1" type="ORF">AVEN_37458_1</name>
</gene>
<dbReference type="AlphaFoldDB" id="A0A4Y2FBH4"/>
<evidence type="ECO:0000313" key="2">
    <source>
        <dbReference type="Proteomes" id="UP000499080"/>
    </source>
</evidence>
<accession>A0A4Y2FBH4</accession>
<comment type="caution">
    <text evidence="1">The sequence shown here is derived from an EMBL/GenBank/DDBJ whole genome shotgun (WGS) entry which is preliminary data.</text>
</comment>
<name>A0A4Y2FBH4_ARAVE</name>
<evidence type="ECO:0000313" key="1">
    <source>
        <dbReference type="EMBL" id="GBM38662.1"/>
    </source>
</evidence>
<protein>
    <submittedName>
        <fullName evidence="1">Uncharacterized protein</fullName>
    </submittedName>
</protein>
<proteinExistence type="predicted"/>
<keyword evidence="2" id="KW-1185">Reference proteome</keyword>
<organism evidence="1 2">
    <name type="scientific">Araneus ventricosus</name>
    <name type="common">Orbweaver spider</name>
    <name type="synonym">Epeira ventricosa</name>
    <dbReference type="NCBI Taxonomy" id="182803"/>
    <lineage>
        <taxon>Eukaryota</taxon>
        <taxon>Metazoa</taxon>
        <taxon>Ecdysozoa</taxon>
        <taxon>Arthropoda</taxon>
        <taxon>Chelicerata</taxon>
        <taxon>Arachnida</taxon>
        <taxon>Araneae</taxon>
        <taxon>Araneomorphae</taxon>
        <taxon>Entelegynae</taxon>
        <taxon>Araneoidea</taxon>
        <taxon>Araneidae</taxon>
        <taxon>Araneus</taxon>
    </lineage>
</organism>
<dbReference type="EMBL" id="BGPR01000874">
    <property type="protein sequence ID" value="GBM38662.1"/>
    <property type="molecule type" value="Genomic_DNA"/>
</dbReference>